<protein>
    <submittedName>
        <fullName evidence="7">Disulfide bond formation protein DsbB</fullName>
    </submittedName>
</protein>
<dbReference type="GO" id="GO:0005886">
    <property type="term" value="C:plasma membrane"/>
    <property type="evidence" value="ECO:0007669"/>
    <property type="project" value="UniProtKB-SubCell"/>
</dbReference>
<dbReference type="InterPro" id="IPR003752">
    <property type="entry name" value="DiS_bond_form_DsbB/BdbC"/>
</dbReference>
<accession>A0A1M5M7I7</accession>
<dbReference type="GO" id="GO:0015035">
    <property type="term" value="F:protein-disulfide reductase activity"/>
    <property type="evidence" value="ECO:0007669"/>
    <property type="project" value="InterPro"/>
</dbReference>
<dbReference type="Pfam" id="PF02600">
    <property type="entry name" value="DsbB"/>
    <property type="match status" value="1"/>
</dbReference>
<dbReference type="InterPro" id="IPR050183">
    <property type="entry name" value="DsbB"/>
</dbReference>
<evidence type="ECO:0000256" key="1">
    <source>
        <dbReference type="ARBA" id="ARBA00004651"/>
    </source>
</evidence>
<dbReference type="STRING" id="1508389.SAMN05444003_0679"/>
<keyword evidence="8" id="KW-1185">Reference proteome</keyword>
<feature type="transmembrane region" description="Helical" evidence="6">
    <location>
        <begin position="60"/>
        <end position="80"/>
    </location>
</feature>
<dbReference type="AlphaFoldDB" id="A0A1M5M7I7"/>
<dbReference type="Proteomes" id="UP000184074">
    <property type="component" value="Unassembled WGS sequence"/>
</dbReference>
<reference evidence="7 8" key="1">
    <citation type="submission" date="2016-11" db="EMBL/GenBank/DDBJ databases">
        <authorList>
            <person name="Jaros S."/>
            <person name="Januszkiewicz K."/>
            <person name="Wedrychowicz H."/>
        </authorList>
    </citation>
    <scope>NUCLEOTIDE SEQUENCE [LARGE SCALE GENOMIC DNA]</scope>
    <source>
        <strain evidence="7 8">DSM 28715</strain>
    </source>
</reference>
<organism evidence="7 8">
    <name type="scientific">Cognatiyoonia sediminum</name>
    <dbReference type="NCBI Taxonomy" id="1508389"/>
    <lineage>
        <taxon>Bacteria</taxon>
        <taxon>Pseudomonadati</taxon>
        <taxon>Pseudomonadota</taxon>
        <taxon>Alphaproteobacteria</taxon>
        <taxon>Rhodobacterales</taxon>
        <taxon>Paracoccaceae</taxon>
        <taxon>Cognatiyoonia</taxon>
    </lineage>
</organism>
<dbReference type="EMBL" id="FQXB01000001">
    <property type="protein sequence ID" value="SHG73220.1"/>
    <property type="molecule type" value="Genomic_DNA"/>
</dbReference>
<keyword evidence="2" id="KW-1003">Cell membrane</keyword>
<dbReference type="Gene3D" id="1.20.1550.10">
    <property type="entry name" value="DsbB-like"/>
    <property type="match status" value="1"/>
</dbReference>
<evidence type="ECO:0000256" key="3">
    <source>
        <dbReference type="ARBA" id="ARBA00022692"/>
    </source>
</evidence>
<evidence type="ECO:0000256" key="6">
    <source>
        <dbReference type="SAM" id="Phobius"/>
    </source>
</evidence>
<name>A0A1M5M7I7_9RHOB</name>
<keyword evidence="4 6" id="KW-1133">Transmembrane helix</keyword>
<evidence type="ECO:0000256" key="4">
    <source>
        <dbReference type="ARBA" id="ARBA00022989"/>
    </source>
</evidence>
<dbReference type="PANTHER" id="PTHR36570">
    <property type="entry name" value="DISULFIDE BOND FORMATION PROTEIN B"/>
    <property type="match status" value="1"/>
</dbReference>
<dbReference type="GO" id="GO:0006457">
    <property type="term" value="P:protein folding"/>
    <property type="evidence" value="ECO:0007669"/>
    <property type="project" value="InterPro"/>
</dbReference>
<keyword evidence="5 6" id="KW-0472">Membrane</keyword>
<evidence type="ECO:0000256" key="2">
    <source>
        <dbReference type="ARBA" id="ARBA00022475"/>
    </source>
</evidence>
<comment type="subcellular location">
    <subcellularLocation>
        <location evidence="1">Cell membrane</location>
        <topology evidence="1">Multi-pass membrane protein</topology>
    </subcellularLocation>
</comment>
<dbReference type="OrthoDB" id="9808637at2"/>
<evidence type="ECO:0000313" key="7">
    <source>
        <dbReference type="EMBL" id="SHG73220.1"/>
    </source>
</evidence>
<gene>
    <name evidence="7" type="ORF">SAMN05444003_0679</name>
</gene>
<keyword evidence="3 6" id="KW-0812">Transmembrane</keyword>
<evidence type="ECO:0000256" key="5">
    <source>
        <dbReference type="ARBA" id="ARBA00023136"/>
    </source>
</evidence>
<dbReference type="InterPro" id="IPR023380">
    <property type="entry name" value="DsbB-like_sf"/>
</dbReference>
<dbReference type="InterPro" id="IPR024199">
    <property type="entry name" value="Uncharacterised_DsbB"/>
</dbReference>
<dbReference type="RefSeq" id="WP_072899281.1">
    <property type="nucleotide sequence ID" value="NZ_FQXB01000001.1"/>
</dbReference>
<sequence length="150" mass="16227">MTRQMRTTLAAAGSFALLAGAYIFQYLGYPPCTMCYWQRWPHFAAIAIGLVAFFVPARVLAYLGALAALTTSAIGVYHTGVERDWWEGPSSCTGSGLGGLSGDDLLSTDGPRLVMCDQVSWEFLTLSMASWNALFSFALALIWLAAARKS</sequence>
<dbReference type="PIRSF" id="PIRSF033913">
    <property type="entry name" value="S-S_format_DsbB"/>
    <property type="match status" value="1"/>
</dbReference>
<feature type="transmembrane region" description="Helical" evidence="6">
    <location>
        <begin position="123"/>
        <end position="146"/>
    </location>
</feature>
<dbReference type="PANTHER" id="PTHR36570:SF3">
    <property type="entry name" value="DISULFIDE BOND FORMATION PROTEIN B"/>
    <property type="match status" value="1"/>
</dbReference>
<feature type="transmembrane region" description="Helical" evidence="6">
    <location>
        <begin position="37"/>
        <end position="55"/>
    </location>
</feature>
<dbReference type="SUPFAM" id="SSF158442">
    <property type="entry name" value="DsbB-like"/>
    <property type="match status" value="1"/>
</dbReference>
<proteinExistence type="predicted"/>
<evidence type="ECO:0000313" key="8">
    <source>
        <dbReference type="Proteomes" id="UP000184074"/>
    </source>
</evidence>